<keyword evidence="9" id="KW-1185">Reference proteome</keyword>
<evidence type="ECO:0000259" key="7">
    <source>
        <dbReference type="SMART" id="SM00900"/>
    </source>
</evidence>
<dbReference type="GO" id="GO:0022900">
    <property type="term" value="P:electron transport chain"/>
    <property type="evidence" value="ECO:0007669"/>
    <property type="project" value="UniProtKB-UniRule"/>
</dbReference>
<dbReference type="GO" id="GO:0009055">
    <property type="term" value="F:electron transfer activity"/>
    <property type="evidence" value="ECO:0007669"/>
    <property type="project" value="InterPro"/>
</dbReference>
<dbReference type="EC" id="7.-.-.-" evidence="6"/>
<dbReference type="RefSeq" id="WP_092361051.1">
    <property type="nucleotide sequence ID" value="NZ_CABJCG010000001.1"/>
</dbReference>
<comment type="subunit">
    <text evidence="6">The complex is composed of six subunits: RnfA, RnfB, RnfC, RnfD, RnfE and RnfG.</text>
</comment>
<evidence type="ECO:0000313" key="8">
    <source>
        <dbReference type="EMBL" id="SET21395.1"/>
    </source>
</evidence>
<sequence length="204" mass="21386">MSKSGFMKDAVILFAITLISGFLLGGVYQLTKKPIEIATIKANNKAYKAVFNEAETFDPDDSLTAAVEACNTALATMNYGNVAVDTVLKANDANKNQLGYVIVAHSNDSYGGEVKISVGMKEDGTVTGIEFLTISDTPGLGLKAKEDDFKNQYAGKNAEALTVKKGGGAGETEINAISGATITSSAVTNAVNAALYFVHNCINQ</sequence>
<evidence type="ECO:0000313" key="9">
    <source>
        <dbReference type="Proteomes" id="UP000198508"/>
    </source>
</evidence>
<evidence type="ECO:0000256" key="6">
    <source>
        <dbReference type="HAMAP-Rule" id="MF_00479"/>
    </source>
</evidence>
<dbReference type="PANTHER" id="PTHR36118">
    <property type="entry name" value="ION-TRANSLOCATING OXIDOREDUCTASE COMPLEX SUBUNIT G"/>
    <property type="match status" value="1"/>
</dbReference>
<feature type="domain" description="FMN-binding" evidence="7">
    <location>
        <begin position="109"/>
        <end position="198"/>
    </location>
</feature>
<dbReference type="Gene3D" id="3.90.1010.20">
    <property type="match status" value="1"/>
</dbReference>
<dbReference type="GO" id="GO:0010181">
    <property type="term" value="F:FMN binding"/>
    <property type="evidence" value="ECO:0007669"/>
    <property type="project" value="InterPro"/>
</dbReference>
<comment type="similarity">
    <text evidence="6">Belongs to the RnfG family.</text>
</comment>
<dbReference type="Proteomes" id="UP000198508">
    <property type="component" value="Unassembled WGS sequence"/>
</dbReference>
<evidence type="ECO:0000256" key="5">
    <source>
        <dbReference type="ARBA" id="ARBA00022982"/>
    </source>
</evidence>
<keyword evidence="6" id="KW-0472">Membrane</keyword>
<protein>
    <recommendedName>
        <fullName evidence="6">Ion-translocating oxidoreductase complex subunit G</fullName>
        <ecNumber evidence="6">7.-.-.-</ecNumber>
    </recommendedName>
    <alternativeName>
        <fullName evidence="6">Rnf electron transport complex subunit G</fullName>
    </alternativeName>
</protein>
<organism evidence="8 9">
    <name type="scientific">Enterocloster lavalensis</name>
    <dbReference type="NCBI Taxonomy" id="460384"/>
    <lineage>
        <taxon>Bacteria</taxon>
        <taxon>Bacillati</taxon>
        <taxon>Bacillota</taxon>
        <taxon>Clostridia</taxon>
        <taxon>Lachnospirales</taxon>
        <taxon>Lachnospiraceae</taxon>
        <taxon>Enterocloster</taxon>
    </lineage>
</organism>
<feature type="modified residue" description="FMN phosphoryl threonine" evidence="6">
    <location>
        <position position="181"/>
    </location>
</feature>
<comment type="cofactor">
    <cofactor evidence="6">
        <name>FMN</name>
        <dbReference type="ChEBI" id="CHEBI:58210"/>
    </cofactor>
</comment>
<gene>
    <name evidence="6" type="primary">rnfG</name>
    <name evidence="8" type="ORF">SAMN05216313_10389</name>
</gene>
<keyword evidence="6" id="KW-1133">Transmembrane helix</keyword>
<accession>A0A1I0CPG8</accession>
<dbReference type="EMBL" id="FOIM01000003">
    <property type="protein sequence ID" value="SET21395.1"/>
    <property type="molecule type" value="Genomic_DNA"/>
</dbReference>
<dbReference type="PANTHER" id="PTHR36118:SF1">
    <property type="entry name" value="ION-TRANSLOCATING OXIDOREDUCTASE COMPLEX SUBUNIT G"/>
    <property type="match status" value="1"/>
</dbReference>
<dbReference type="STRING" id="460384.SAMN05216313_10389"/>
<keyword evidence="6" id="KW-1003">Cell membrane</keyword>
<dbReference type="GO" id="GO:0005886">
    <property type="term" value="C:plasma membrane"/>
    <property type="evidence" value="ECO:0007669"/>
    <property type="project" value="UniProtKB-SubCell"/>
</dbReference>
<dbReference type="SMART" id="SM00900">
    <property type="entry name" value="FMN_bind"/>
    <property type="match status" value="1"/>
</dbReference>
<keyword evidence="3 6" id="KW-0285">Flavoprotein</keyword>
<name>A0A1I0CPG8_9FIRM</name>
<dbReference type="InterPro" id="IPR010209">
    <property type="entry name" value="Ion_transpt_RnfG/RsxG"/>
</dbReference>
<reference evidence="9" key="1">
    <citation type="submission" date="2016-10" db="EMBL/GenBank/DDBJ databases">
        <authorList>
            <person name="Varghese N."/>
            <person name="Submissions S."/>
        </authorList>
    </citation>
    <scope>NUCLEOTIDE SEQUENCE [LARGE SCALE GENOMIC DNA]</scope>
    <source>
        <strain evidence="9">NLAE-zl-G277</strain>
    </source>
</reference>
<dbReference type="Pfam" id="PF04205">
    <property type="entry name" value="FMN_bind"/>
    <property type="match status" value="1"/>
</dbReference>
<evidence type="ECO:0000256" key="4">
    <source>
        <dbReference type="ARBA" id="ARBA00022643"/>
    </source>
</evidence>
<dbReference type="AlphaFoldDB" id="A0A1I0CPG8"/>
<keyword evidence="2 6" id="KW-0597">Phosphoprotein</keyword>
<dbReference type="InterPro" id="IPR007329">
    <property type="entry name" value="FMN-bd"/>
</dbReference>
<dbReference type="GeneID" id="93279723"/>
<evidence type="ECO:0000256" key="1">
    <source>
        <dbReference type="ARBA" id="ARBA00022448"/>
    </source>
</evidence>
<comment type="subcellular location">
    <subcellularLocation>
        <location evidence="6">Cell membrane</location>
        <topology evidence="6">Single-pass membrane protein</topology>
    </subcellularLocation>
</comment>
<comment type="function">
    <text evidence="6">Part of a membrane-bound complex that couples electron transfer with translocation of ions across the membrane.</text>
</comment>
<evidence type="ECO:0000256" key="2">
    <source>
        <dbReference type="ARBA" id="ARBA00022553"/>
    </source>
</evidence>
<evidence type="ECO:0000256" key="3">
    <source>
        <dbReference type="ARBA" id="ARBA00022630"/>
    </source>
</evidence>
<keyword evidence="5 6" id="KW-0249">Electron transport</keyword>
<keyword evidence="6" id="KW-0812">Transmembrane</keyword>
<keyword evidence="6" id="KW-1278">Translocase</keyword>
<dbReference type="HAMAP" id="MF_00479">
    <property type="entry name" value="RsxG_RnfG"/>
    <property type="match status" value="1"/>
</dbReference>
<proteinExistence type="inferred from homology"/>
<keyword evidence="1 6" id="KW-0813">Transport</keyword>
<keyword evidence="4 6" id="KW-0288">FMN</keyword>
<dbReference type="PIRSF" id="PIRSF006091">
    <property type="entry name" value="E_trnsport_RnfG"/>
    <property type="match status" value="1"/>
</dbReference>